<evidence type="ECO:0000313" key="1">
    <source>
        <dbReference type="EMBL" id="KAH7935895.1"/>
    </source>
</evidence>
<reference evidence="1" key="2">
    <citation type="submission" date="2021-09" db="EMBL/GenBank/DDBJ databases">
        <authorList>
            <person name="Jia N."/>
            <person name="Wang J."/>
            <person name="Shi W."/>
            <person name="Du L."/>
            <person name="Sun Y."/>
            <person name="Zhan W."/>
            <person name="Jiang J."/>
            <person name="Wang Q."/>
            <person name="Zhang B."/>
            <person name="Ji P."/>
            <person name="Sakyi L.B."/>
            <person name="Cui X."/>
            <person name="Yuan T."/>
            <person name="Jiang B."/>
            <person name="Yang W."/>
            <person name="Lam T.T.-Y."/>
            <person name="Chang Q."/>
            <person name="Ding S."/>
            <person name="Wang X."/>
            <person name="Zhu J."/>
            <person name="Ruan X."/>
            <person name="Zhao L."/>
            <person name="Wei J."/>
            <person name="Que T."/>
            <person name="Du C."/>
            <person name="Cheng J."/>
            <person name="Dai P."/>
            <person name="Han X."/>
            <person name="Huang E."/>
            <person name="Gao Y."/>
            <person name="Liu J."/>
            <person name="Shao H."/>
            <person name="Ye R."/>
            <person name="Li L."/>
            <person name="Wei W."/>
            <person name="Wang X."/>
            <person name="Wang C."/>
            <person name="Huo Q."/>
            <person name="Li W."/>
            <person name="Guo W."/>
            <person name="Chen H."/>
            <person name="Chen S."/>
            <person name="Zhou L."/>
            <person name="Zhou L."/>
            <person name="Ni X."/>
            <person name="Tian J."/>
            <person name="Zhou Y."/>
            <person name="Sheng Y."/>
            <person name="Liu T."/>
            <person name="Pan Y."/>
            <person name="Xia L."/>
            <person name="Li J."/>
            <person name="Zhao F."/>
            <person name="Cao W."/>
        </authorList>
    </citation>
    <scope>NUCLEOTIDE SEQUENCE</scope>
    <source>
        <strain evidence="1">Rsan-2018</strain>
        <tissue evidence="1">Larvae</tissue>
    </source>
</reference>
<reference evidence="1" key="1">
    <citation type="journal article" date="2020" name="Cell">
        <title>Large-Scale Comparative Analyses of Tick Genomes Elucidate Their Genetic Diversity and Vector Capacities.</title>
        <authorList>
            <consortium name="Tick Genome and Microbiome Consortium (TIGMIC)"/>
            <person name="Jia N."/>
            <person name="Wang J."/>
            <person name="Shi W."/>
            <person name="Du L."/>
            <person name="Sun Y."/>
            <person name="Zhan W."/>
            <person name="Jiang J.F."/>
            <person name="Wang Q."/>
            <person name="Zhang B."/>
            <person name="Ji P."/>
            <person name="Bell-Sakyi L."/>
            <person name="Cui X.M."/>
            <person name="Yuan T.T."/>
            <person name="Jiang B.G."/>
            <person name="Yang W.F."/>
            <person name="Lam T.T."/>
            <person name="Chang Q.C."/>
            <person name="Ding S.J."/>
            <person name="Wang X.J."/>
            <person name="Zhu J.G."/>
            <person name="Ruan X.D."/>
            <person name="Zhao L."/>
            <person name="Wei J.T."/>
            <person name="Ye R.Z."/>
            <person name="Que T.C."/>
            <person name="Du C.H."/>
            <person name="Zhou Y.H."/>
            <person name="Cheng J.X."/>
            <person name="Dai P.F."/>
            <person name="Guo W.B."/>
            <person name="Han X.H."/>
            <person name="Huang E.J."/>
            <person name="Li L.F."/>
            <person name="Wei W."/>
            <person name="Gao Y.C."/>
            <person name="Liu J.Z."/>
            <person name="Shao H.Z."/>
            <person name="Wang X."/>
            <person name="Wang C.C."/>
            <person name="Yang T.C."/>
            <person name="Huo Q.B."/>
            <person name="Li W."/>
            <person name="Chen H.Y."/>
            <person name="Chen S.E."/>
            <person name="Zhou L.G."/>
            <person name="Ni X.B."/>
            <person name="Tian J.H."/>
            <person name="Sheng Y."/>
            <person name="Liu T."/>
            <person name="Pan Y.S."/>
            <person name="Xia L.Y."/>
            <person name="Li J."/>
            <person name="Zhao F."/>
            <person name="Cao W.C."/>
        </authorList>
    </citation>
    <scope>NUCLEOTIDE SEQUENCE</scope>
    <source>
        <strain evidence="1">Rsan-2018</strain>
    </source>
</reference>
<dbReference type="AlphaFoldDB" id="A0A9D4SP16"/>
<dbReference type="EMBL" id="JABSTV010001255">
    <property type="protein sequence ID" value="KAH7935895.1"/>
    <property type="molecule type" value="Genomic_DNA"/>
</dbReference>
<accession>A0A9D4SP16</accession>
<dbReference type="Proteomes" id="UP000821837">
    <property type="component" value="Unassembled WGS sequence"/>
</dbReference>
<gene>
    <name evidence="1" type="ORF">HPB52_014705</name>
</gene>
<evidence type="ECO:0000313" key="2">
    <source>
        <dbReference type="Proteomes" id="UP000821837"/>
    </source>
</evidence>
<sequence>MGRTRRSTPHHVERIKLSHTGRDVLRRTGYATIQEPDDEYKGNIPSLLREGWRFSGSPAICILNITEDGGSTK</sequence>
<organism evidence="1 2">
    <name type="scientific">Rhipicephalus sanguineus</name>
    <name type="common">Brown dog tick</name>
    <name type="synonym">Ixodes sanguineus</name>
    <dbReference type="NCBI Taxonomy" id="34632"/>
    <lineage>
        <taxon>Eukaryota</taxon>
        <taxon>Metazoa</taxon>
        <taxon>Ecdysozoa</taxon>
        <taxon>Arthropoda</taxon>
        <taxon>Chelicerata</taxon>
        <taxon>Arachnida</taxon>
        <taxon>Acari</taxon>
        <taxon>Parasitiformes</taxon>
        <taxon>Ixodida</taxon>
        <taxon>Ixodoidea</taxon>
        <taxon>Ixodidae</taxon>
        <taxon>Rhipicephalinae</taxon>
        <taxon>Rhipicephalus</taxon>
        <taxon>Rhipicephalus</taxon>
    </lineage>
</organism>
<keyword evidence="2" id="KW-1185">Reference proteome</keyword>
<proteinExistence type="predicted"/>
<comment type="caution">
    <text evidence="1">The sequence shown here is derived from an EMBL/GenBank/DDBJ whole genome shotgun (WGS) entry which is preliminary data.</text>
</comment>
<protein>
    <submittedName>
        <fullName evidence="1">Uncharacterized protein</fullName>
    </submittedName>
</protein>
<name>A0A9D4SP16_RHISA</name>